<keyword evidence="1" id="KW-0677">Repeat</keyword>
<organism evidence="5 6">
    <name type="scientific">Secundilactobacillus malefermentans</name>
    <dbReference type="NCBI Taxonomy" id="176292"/>
    <lineage>
        <taxon>Bacteria</taxon>
        <taxon>Bacillati</taxon>
        <taxon>Bacillota</taxon>
        <taxon>Bacilli</taxon>
        <taxon>Lactobacillales</taxon>
        <taxon>Lactobacillaceae</taxon>
        <taxon>Secundilactobacillus</taxon>
    </lineage>
</organism>
<keyword evidence="2" id="KW-0547">Nucleotide-binding</keyword>
<keyword evidence="6" id="KW-1185">Reference proteome</keyword>
<dbReference type="RefSeq" id="WP_010619348.1">
    <property type="nucleotide sequence ID" value="NZ_PUFO01000070.1"/>
</dbReference>
<evidence type="ECO:0000313" key="6">
    <source>
        <dbReference type="Proteomes" id="UP000294854"/>
    </source>
</evidence>
<feature type="domain" description="ABC transporter" evidence="4">
    <location>
        <begin position="269"/>
        <end position="477"/>
    </location>
</feature>
<evidence type="ECO:0000256" key="2">
    <source>
        <dbReference type="ARBA" id="ARBA00022741"/>
    </source>
</evidence>
<evidence type="ECO:0000256" key="1">
    <source>
        <dbReference type="ARBA" id="ARBA00022737"/>
    </source>
</evidence>
<dbReference type="Proteomes" id="UP000294854">
    <property type="component" value="Unassembled WGS sequence"/>
</dbReference>
<dbReference type="InterPro" id="IPR003439">
    <property type="entry name" value="ABC_transporter-like_ATP-bd"/>
</dbReference>
<sequence length="503" mass="56201">MTQIKLTHLKKIVAGEPLFDATDLTATTGDVVGIVGNNGTGKTTLMKIIAQQDTDFEGQRIVQGTLSFVHQVNPITDKSGGQETIAKIREALALRPEILILDEPTANLDEQHQDWLVKQVNQVNGLILVISHDRHFLTQTATKIWAISNGQYTQFDGNLANFEQLTKQNHANQLHEYHRQTQKEHDLKLAVQSRKEKAARIRRGSRKMGRVELAKTKSAREQNAGKMERGAHALLSRAQNQNSVEKPFETSAIKLMVTDFPAFSGKTVVSANDLTLKPYGKALLTNGSFQIKPGERVALVGPNGIGKTTLIQAILAEQPHTHLSIHAKVGYFNQDITKLPLNQTVWEFMKRQSVLDDDRTRQMMGAFGLNSLFYTRQISELSGGERVKLQLLSVLLSESNFLILDEPTNFLDGQALDALATYLIAYPGTVLLVSHDVDFRQRVVNRTLKFQNQQLIDPQKTAVHAANPSDLPLLQLRYDQLMTAPESDSQELQRLKKQIDALK</sequence>
<dbReference type="Gene3D" id="3.40.50.300">
    <property type="entry name" value="P-loop containing nucleotide triphosphate hydrolases"/>
    <property type="match status" value="3"/>
</dbReference>
<dbReference type="InterPro" id="IPR017871">
    <property type="entry name" value="ABC_transporter-like_CS"/>
</dbReference>
<evidence type="ECO:0000313" key="5">
    <source>
        <dbReference type="EMBL" id="TDG75077.1"/>
    </source>
</evidence>
<evidence type="ECO:0000259" key="4">
    <source>
        <dbReference type="PROSITE" id="PS50893"/>
    </source>
</evidence>
<dbReference type="CDD" id="cd03221">
    <property type="entry name" value="ABCF_EF-3"/>
    <property type="match status" value="2"/>
</dbReference>
<dbReference type="InterPro" id="IPR050611">
    <property type="entry name" value="ABCF"/>
</dbReference>
<dbReference type="SMART" id="SM00382">
    <property type="entry name" value="AAA"/>
    <property type="match status" value="2"/>
</dbReference>
<dbReference type="AlphaFoldDB" id="A0A4R5NKF0"/>
<gene>
    <name evidence="5" type="ORF">C5L31_001707</name>
</gene>
<dbReference type="EMBL" id="PUFO01000070">
    <property type="protein sequence ID" value="TDG75077.1"/>
    <property type="molecule type" value="Genomic_DNA"/>
</dbReference>
<dbReference type="PROSITE" id="PS00211">
    <property type="entry name" value="ABC_TRANSPORTER_1"/>
    <property type="match status" value="1"/>
</dbReference>
<dbReference type="PROSITE" id="PS50893">
    <property type="entry name" value="ABC_TRANSPORTER_2"/>
    <property type="match status" value="2"/>
</dbReference>
<comment type="caution">
    <text evidence="5">The sequence shown here is derived from an EMBL/GenBank/DDBJ whole genome shotgun (WGS) entry which is preliminary data.</text>
</comment>
<dbReference type="SUPFAM" id="SSF52540">
    <property type="entry name" value="P-loop containing nucleoside triphosphate hydrolases"/>
    <property type="match status" value="2"/>
</dbReference>
<dbReference type="Pfam" id="PF00005">
    <property type="entry name" value="ABC_tran"/>
    <property type="match status" value="2"/>
</dbReference>
<evidence type="ECO:0000256" key="3">
    <source>
        <dbReference type="ARBA" id="ARBA00022840"/>
    </source>
</evidence>
<keyword evidence="3" id="KW-0067">ATP-binding</keyword>
<accession>A0A4R5NKF0</accession>
<dbReference type="PANTHER" id="PTHR19211">
    <property type="entry name" value="ATP-BINDING TRANSPORT PROTEIN-RELATED"/>
    <property type="match status" value="1"/>
</dbReference>
<dbReference type="PANTHER" id="PTHR19211:SF100">
    <property type="entry name" value="RIBOSOME PROTECTION PROTEIN VMLR"/>
    <property type="match status" value="1"/>
</dbReference>
<protein>
    <recommendedName>
        <fullName evidence="4">ABC transporter domain-containing protein</fullName>
    </recommendedName>
</protein>
<dbReference type="OrthoDB" id="9760950at2"/>
<dbReference type="STRING" id="1122149.FD44_GL000367"/>
<reference evidence="5 6" key="1">
    <citation type="journal article" date="2019" name="Appl. Microbiol. Biotechnol.">
        <title>Uncovering carbohydrate metabolism through a genotype-phenotype association study of 56 lactic acid bacteria genomes.</title>
        <authorList>
            <person name="Buron-Moles G."/>
            <person name="Chailyan A."/>
            <person name="Dolejs I."/>
            <person name="Forster J."/>
            <person name="Miks M.H."/>
        </authorList>
    </citation>
    <scope>NUCLEOTIDE SEQUENCE [LARGE SCALE GENOMIC DNA]</scope>
    <source>
        <strain evidence="5 6">ATCC 49373</strain>
    </source>
</reference>
<name>A0A4R5NKF0_9LACO</name>
<dbReference type="InterPro" id="IPR003593">
    <property type="entry name" value="AAA+_ATPase"/>
</dbReference>
<feature type="domain" description="ABC transporter" evidence="4">
    <location>
        <begin position="4"/>
        <end position="174"/>
    </location>
</feature>
<dbReference type="GO" id="GO:0005524">
    <property type="term" value="F:ATP binding"/>
    <property type="evidence" value="ECO:0007669"/>
    <property type="project" value="UniProtKB-KW"/>
</dbReference>
<dbReference type="GO" id="GO:0016887">
    <property type="term" value="F:ATP hydrolysis activity"/>
    <property type="evidence" value="ECO:0007669"/>
    <property type="project" value="InterPro"/>
</dbReference>
<proteinExistence type="predicted"/>
<dbReference type="InterPro" id="IPR027417">
    <property type="entry name" value="P-loop_NTPase"/>
</dbReference>